<dbReference type="NCBIfam" id="NF002098">
    <property type="entry name" value="PRK00943.1"/>
    <property type="match status" value="1"/>
</dbReference>
<dbReference type="PATRIC" id="fig|1121405.3.peg.766"/>
<keyword evidence="4" id="KW-0067">ATP-binding</keyword>
<dbReference type="EMBL" id="ATHJ01000060">
    <property type="protein sequence ID" value="EPR43007.1"/>
    <property type="molecule type" value="Genomic_DNA"/>
</dbReference>
<dbReference type="InterPro" id="IPR010918">
    <property type="entry name" value="PurM-like_C_dom"/>
</dbReference>
<name>S7U0Z3_DESML</name>
<feature type="domain" description="PurM-like N-terminal" evidence="6">
    <location>
        <begin position="20"/>
        <end position="127"/>
    </location>
</feature>
<protein>
    <submittedName>
        <fullName evidence="8">Selenide, water dikinase</fullName>
    </submittedName>
</protein>
<evidence type="ECO:0000259" key="6">
    <source>
        <dbReference type="Pfam" id="PF00586"/>
    </source>
</evidence>
<dbReference type="Pfam" id="PF02769">
    <property type="entry name" value="AIRS_C"/>
    <property type="match status" value="1"/>
</dbReference>
<dbReference type="STRING" id="897.B2D07_12640"/>
<evidence type="ECO:0000313" key="8">
    <source>
        <dbReference type="EMBL" id="EPR43007.1"/>
    </source>
</evidence>
<dbReference type="InterPro" id="IPR036676">
    <property type="entry name" value="PurM-like_C_sf"/>
</dbReference>
<gene>
    <name evidence="8" type="ORF">dsmv_1437</name>
</gene>
<dbReference type="PANTHER" id="PTHR10256:SF0">
    <property type="entry name" value="INACTIVE SELENIDE, WATER DIKINASE-LIKE PROTEIN-RELATED"/>
    <property type="match status" value="1"/>
</dbReference>
<proteinExistence type="predicted"/>
<dbReference type="InterPro" id="IPR016188">
    <property type="entry name" value="PurM-like_N"/>
</dbReference>
<feature type="domain" description="PurM-like C-terminal" evidence="7">
    <location>
        <begin position="139"/>
        <end position="316"/>
    </location>
</feature>
<dbReference type="SUPFAM" id="SSF56042">
    <property type="entry name" value="PurM C-terminal domain-like"/>
    <property type="match status" value="1"/>
</dbReference>
<evidence type="ECO:0000256" key="2">
    <source>
        <dbReference type="ARBA" id="ARBA00022741"/>
    </source>
</evidence>
<dbReference type="eggNOG" id="COG0709">
    <property type="taxonomic scope" value="Bacteria"/>
</dbReference>
<dbReference type="AlphaFoldDB" id="S7U0Z3"/>
<evidence type="ECO:0000256" key="1">
    <source>
        <dbReference type="ARBA" id="ARBA00022679"/>
    </source>
</evidence>
<dbReference type="Gene3D" id="3.90.650.10">
    <property type="entry name" value="PurM-like C-terminal domain"/>
    <property type="match status" value="1"/>
</dbReference>
<dbReference type="GO" id="GO:0005524">
    <property type="term" value="F:ATP binding"/>
    <property type="evidence" value="ECO:0007669"/>
    <property type="project" value="UniProtKB-KW"/>
</dbReference>
<dbReference type="InterPro" id="IPR004536">
    <property type="entry name" value="SPS/SelD"/>
</dbReference>
<keyword evidence="9" id="KW-1185">Reference proteome</keyword>
<keyword evidence="1" id="KW-0808">Transferase</keyword>
<dbReference type="CDD" id="cd02195">
    <property type="entry name" value="SelD"/>
    <property type="match status" value="1"/>
</dbReference>
<evidence type="ECO:0000256" key="3">
    <source>
        <dbReference type="ARBA" id="ARBA00022777"/>
    </source>
</evidence>
<dbReference type="GO" id="GO:0004756">
    <property type="term" value="F:selenide, water dikinase activity"/>
    <property type="evidence" value="ECO:0007669"/>
    <property type="project" value="TreeGrafter"/>
</dbReference>
<dbReference type="SUPFAM" id="SSF55326">
    <property type="entry name" value="PurM N-terminal domain-like"/>
    <property type="match status" value="1"/>
</dbReference>
<dbReference type="PANTHER" id="PTHR10256">
    <property type="entry name" value="SELENIDE, WATER DIKINASE"/>
    <property type="match status" value="1"/>
</dbReference>
<evidence type="ECO:0000256" key="4">
    <source>
        <dbReference type="ARBA" id="ARBA00022840"/>
    </source>
</evidence>
<keyword evidence="5" id="KW-0711">Selenium</keyword>
<dbReference type="Pfam" id="PF00586">
    <property type="entry name" value="AIRS"/>
    <property type="match status" value="1"/>
</dbReference>
<dbReference type="PIRSF" id="PIRSF036407">
    <property type="entry name" value="Selenphspht_syn"/>
    <property type="match status" value="1"/>
</dbReference>
<evidence type="ECO:0000313" key="9">
    <source>
        <dbReference type="Proteomes" id="UP000014977"/>
    </source>
</evidence>
<accession>S7U0Z3</accession>
<comment type="caution">
    <text evidence="8">The sequence shown here is derived from an EMBL/GenBank/DDBJ whole genome shotgun (WGS) entry which is preliminary data.</text>
</comment>
<evidence type="ECO:0000259" key="7">
    <source>
        <dbReference type="Pfam" id="PF02769"/>
    </source>
</evidence>
<keyword evidence="3 8" id="KW-0418">Kinase</keyword>
<sequence>MAALPKSDDPNIIVGFDTSDDAGVYRLNDQEALVVTADFITPPVDDPYLFGQIAAANAISDIYAMGGRPIACLSLVGFPGEKLGPDVLLGIITGAVSKITEAGAVLLGGHTTEDAEPKFGLSVTGLVHPERVWRNSGARPGDRLILTKPVGSGVLFNANLKKRVSRGAMERCIRVLTTLNRKAAEIMADFDVHGATDVTGFGLAGHGLEMARGSNATLEIEFEKIPFMDEALDAYREGVTTGMNADNRRLTEKRVRFPGRLRRWEEEILFDPQTSGGLLVAVTASQADALIERLHQAGITHAGIIGRVLDPGGASIVFR</sequence>
<dbReference type="GO" id="GO:0005737">
    <property type="term" value="C:cytoplasm"/>
    <property type="evidence" value="ECO:0007669"/>
    <property type="project" value="TreeGrafter"/>
</dbReference>
<dbReference type="Proteomes" id="UP000014977">
    <property type="component" value="Unassembled WGS sequence"/>
</dbReference>
<dbReference type="Gene3D" id="3.30.1330.10">
    <property type="entry name" value="PurM-like, N-terminal domain"/>
    <property type="match status" value="1"/>
</dbReference>
<keyword evidence="2" id="KW-0547">Nucleotide-binding</keyword>
<reference evidence="8 9" key="1">
    <citation type="journal article" date="2013" name="Genome Announc.">
        <title>Draft genome sequences for three mercury-methylating, sulfate-reducing bacteria.</title>
        <authorList>
            <person name="Brown S.D."/>
            <person name="Hurt R.A.Jr."/>
            <person name="Gilmour C.C."/>
            <person name="Elias D.A."/>
        </authorList>
    </citation>
    <scope>NUCLEOTIDE SEQUENCE [LARGE SCALE GENOMIC DNA]</scope>
    <source>
        <strain evidence="8 9">DSM 2059</strain>
    </source>
</reference>
<dbReference type="GO" id="GO:0016260">
    <property type="term" value="P:selenocysteine biosynthetic process"/>
    <property type="evidence" value="ECO:0007669"/>
    <property type="project" value="TreeGrafter"/>
</dbReference>
<dbReference type="InterPro" id="IPR036921">
    <property type="entry name" value="PurM-like_N_sf"/>
</dbReference>
<evidence type="ECO:0000256" key="5">
    <source>
        <dbReference type="ARBA" id="ARBA00023266"/>
    </source>
</evidence>
<organism evidence="8 9">
    <name type="scientific">Desulfococcus multivorans DSM 2059</name>
    <dbReference type="NCBI Taxonomy" id="1121405"/>
    <lineage>
        <taxon>Bacteria</taxon>
        <taxon>Pseudomonadati</taxon>
        <taxon>Thermodesulfobacteriota</taxon>
        <taxon>Desulfobacteria</taxon>
        <taxon>Desulfobacterales</taxon>
        <taxon>Desulfococcaceae</taxon>
        <taxon>Desulfococcus</taxon>
    </lineage>
</organism>
<dbReference type="NCBIfam" id="TIGR00476">
    <property type="entry name" value="selD"/>
    <property type="match status" value="1"/>
</dbReference>